<dbReference type="InterPro" id="IPR009389">
    <property type="entry name" value="DUF1045"/>
</dbReference>
<gene>
    <name evidence="1" type="ORF">ADU59_20840</name>
</gene>
<comment type="caution">
    <text evidence="1">The sequence shown here is derived from an EMBL/GenBank/DDBJ whole genome shotgun (WGS) entry which is preliminary data.</text>
</comment>
<evidence type="ECO:0008006" key="3">
    <source>
        <dbReference type="Google" id="ProtNLM"/>
    </source>
</evidence>
<keyword evidence="2" id="KW-1185">Reference proteome</keyword>
<protein>
    <recommendedName>
        <fullName evidence="3">Phosphonate metabolism protein</fullName>
    </recommendedName>
</protein>
<dbReference type="RefSeq" id="WP_068956086.1">
    <property type="nucleotide sequence ID" value="NZ_LGLV01000013.1"/>
</dbReference>
<dbReference type="Proteomes" id="UP000093111">
    <property type="component" value="Unassembled WGS sequence"/>
</dbReference>
<dbReference type="PATRIC" id="fig|1612624.7.peg.6146"/>
<evidence type="ECO:0000313" key="2">
    <source>
        <dbReference type="Proteomes" id="UP000093111"/>
    </source>
</evidence>
<evidence type="ECO:0000313" key="1">
    <source>
        <dbReference type="EMBL" id="OBZ93679.1"/>
    </source>
</evidence>
<organism evidence="1 2">
    <name type="scientific">Pararhizobium polonicum</name>
    <dbReference type="NCBI Taxonomy" id="1612624"/>
    <lineage>
        <taxon>Bacteria</taxon>
        <taxon>Pseudomonadati</taxon>
        <taxon>Pseudomonadota</taxon>
        <taxon>Alphaproteobacteria</taxon>
        <taxon>Hyphomicrobiales</taxon>
        <taxon>Rhizobiaceae</taxon>
        <taxon>Rhizobium/Agrobacterium group</taxon>
        <taxon>Pararhizobium</taxon>
    </lineage>
</organism>
<dbReference type="STRING" id="1612624.ADU59_20840"/>
<reference evidence="1 2" key="1">
    <citation type="journal article" date="2016" name="Syst. Appl. Microbiol.">
        <title>Pararhizobium polonicum sp. nov. isolated from tumors on stone fruit rootstocks.</title>
        <authorList>
            <person name="Pulawska J."/>
            <person name="Kuzmanovic N."/>
            <person name="Willems A."/>
            <person name="Pothier J.F."/>
        </authorList>
    </citation>
    <scope>NUCLEOTIDE SEQUENCE [LARGE SCALE GENOMIC DNA]</scope>
    <source>
        <strain evidence="1 2">F5.1</strain>
    </source>
</reference>
<dbReference type="OrthoDB" id="4954742at2"/>
<name>A0A1C7NXF9_9HYPH</name>
<proteinExistence type="predicted"/>
<dbReference type="AlphaFoldDB" id="A0A1C7NXF9"/>
<accession>A0A1C7NXF9</accession>
<dbReference type="Pfam" id="PF06299">
    <property type="entry name" value="DUF1045"/>
    <property type="match status" value="1"/>
</dbReference>
<sequence>MRYAFYISPDEDAPLTAAAERWLGSNPFTGKTRNLEPAGDFTAAELAALTADPRRYGFHGTLKAPFELAPGMTEAQLLDAFDTFSDTRSSFEIPEMVLGQLGPFFALVPASACAPLQDLADEAVRWFSPFRAPLSEPDIARRKPEQLGDRMRRNLFEWGYPYVFESFRFHMTLTGPVPAERQPAMRALLEKAFAPFIGKPMTVTSLALFVEPARGAPFTVHSLLPLGGTSKRKMA</sequence>
<dbReference type="PIRSF" id="PIRSF033328">
    <property type="entry name" value="Phest_Mll4975"/>
    <property type="match status" value="1"/>
</dbReference>
<dbReference type="NCBIfam" id="TIGR03223">
    <property type="entry name" value="Phn_opern_protn"/>
    <property type="match status" value="1"/>
</dbReference>
<dbReference type="EMBL" id="LGLV01000013">
    <property type="protein sequence ID" value="OBZ93679.1"/>
    <property type="molecule type" value="Genomic_DNA"/>
</dbReference>